<feature type="transmembrane region" description="Helical" evidence="6">
    <location>
        <begin position="70"/>
        <end position="95"/>
    </location>
</feature>
<dbReference type="InterPro" id="IPR006977">
    <property type="entry name" value="Yip1_dom"/>
</dbReference>
<accession>A0A318SE31</accession>
<comment type="caution">
    <text evidence="8">The sequence shown here is derived from an EMBL/GenBank/DDBJ whole genome shotgun (WGS) entry which is preliminary data.</text>
</comment>
<feature type="domain" description="Yip1" evidence="7">
    <location>
        <begin position="10"/>
        <end position="176"/>
    </location>
</feature>
<dbReference type="Pfam" id="PF04893">
    <property type="entry name" value="Yip1"/>
    <property type="match status" value="1"/>
</dbReference>
<comment type="subcellular location">
    <subcellularLocation>
        <location evidence="1">Membrane</location>
        <topology evidence="1">Multi-pass membrane protein</topology>
    </subcellularLocation>
</comment>
<evidence type="ECO:0000256" key="6">
    <source>
        <dbReference type="SAM" id="Phobius"/>
    </source>
</evidence>
<dbReference type="RefSeq" id="WP_110466655.1">
    <property type="nucleotide sequence ID" value="NZ_JAMOFZ010000025.1"/>
</dbReference>
<evidence type="ECO:0000256" key="5">
    <source>
        <dbReference type="SAM" id="MobiDB-lite"/>
    </source>
</evidence>
<feature type="transmembrane region" description="Helical" evidence="6">
    <location>
        <begin position="132"/>
        <end position="149"/>
    </location>
</feature>
<name>A0A318SE31_9BURK</name>
<evidence type="ECO:0000256" key="2">
    <source>
        <dbReference type="ARBA" id="ARBA00022692"/>
    </source>
</evidence>
<dbReference type="OrthoDB" id="9808452at2"/>
<reference evidence="8 9" key="1">
    <citation type="submission" date="2018-06" db="EMBL/GenBank/DDBJ databases">
        <title>Genomic Encyclopedia of Type Strains, Phase III (KMG-III): the genomes of soil and plant-associated and newly described type strains.</title>
        <authorList>
            <person name="Whitman W."/>
        </authorList>
    </citation>
    <scope>NUCLEOTIDE SEQUENCE [LARGE SCALE GENOMIC DNA]</scope>
    <source>
        <strain evidence="8 9">CECT 7646</strain>
    </source>
</reference>
<protein>
    <submittedName>
        <fullName evidence="8">Yip1-like protein</fullName>
    </submittedName>
</protein>
<evidence type="ECO:0000313" key="8">
    <source>
        <dbReference type="EMBL" id="PYE74364.1"/>
    </source>
</evidence>
<sequence>MSLIHRIQNLLLQPRTAWHRIDDTPIGSARIFRHLLLLALVPAICGFVGLSVVGARAAGVTIRLPWQRGLVHAAATYCMLVAGVLVVALVAHVVAPTFGGRASRESALKLAVYGSAAALLGGVFLLVPALSMLWLLAVLYAAYVVFAGLPSVMRSAPQKTVPYAAVLVLAGAVVGLLLSAAMTRLTAHGMEAADITVQTPGGKVRLDAASLEAASQKISDAARRMEAASDRQGAAAAGQGGAPTVGTPPVTGGDPDTGAVPAPALKAALPETLGAFQRTAIEMHGGQVTGRVNSNARADYSNGEQRMRIEMIDLGAMSKLMASAGAAVQGERENSSVSERTWQENGRTLHENFRKDGSSAQYTTTLRNGVVVEVTGTRMNLDEVKAASSLLDLATLEKLQRRTLP</sequence>
<dbReference type="AlphaFoldDB" id="A0A318SE31"/>
<evidence type="ECO:0000256" key="4">
    <source>
        <dbReference type="ARBA" id="ARBA00023136"/>
    </source>
</evidence>
<keyword evidence="9" id="KW-1185">Reference proteome</keyword>
<evidence type="ECO:0000313" key="9">
    <source>
        <dbReference type="Proteomes" id="UP000247540"/>
    </source>
</evidence>
<keyword evidence="2 6" id="KW-0812">Transmembrane</keyword>
<feature type="transmembrane region" description="Helical" evidence="6">
    <location>
        <begin position="161"/>
        <end position="182"/>
    </location>
</feature>
<dbReference type="GO" id="GO:0016020">
    <property type="term" value="C:membrane"/>
    <property type="evidence" value="ECO:0007669"/>
    <property type="project" value="UniProtKB-SubCell"/>
</dbReference>
<feature type="transmembrane region" description="Helical" evidence="6">
    <location>
        <begin position="35"/>
        <end position="58"/>
    </location>
</feature>
<proteinExistence type="predicted"/>
<keyword evidence="3 6" id="KW-1133">Transmembrane helix</keyword>
<evidence type="ECO:0000256" key="3">
    <source>
        <dbReference type="ARBA" id="ARBA00022989"/>
    </source>
</evidence>
<evidence type="ECO:0000256" key="1">
    <source>
        <dbReference type="ARBA" id="ARBA00004141"/>
    </source>
</evidence>
<keyword evidence="4 6" id="KW-0472">Membrane</keyword>
<dbReference type="EMBL" id="QJTC01000025">
    <property type="protein sequence ID" value="PYE74364.1"/>
    <property type="molecule type" value="Genomic_DNA"/>
</dbReference>
<feature type="compositionally biased region" description="Low complexity" evidence="5">
    <location>
        <begin position="244"/>
        <end position="259"/>
    </location>
</feature>
<dbReference type="Proteomes" id="UP000247540">
    <property type="component" value="Unassembled WGS sequence"/>
</dbReference>
<feature type="region of interest" description="Disordered" evidence="5">
    <location>
        <begin position="222"/>
        <end position="259"/>
    </location>
</feature>
<gene>
    <name evidence="8" type="ORF">DFQ15_12537</name>
</gene>
<organism evidence="8 9">
    <name type="scientific">Xylophilus ampelinus</name>
    <dbReference type="NCBI Taxonomy" id="54067"/>
    <lineage>
        <taxon>Bacteria</taxon>
        <taxon>Pseudomonadati</taxon>
        <taxon>Pseudomonadota</taxon>
        <taxon>Betaproteobacteria</taxon>
        <taxon>Burkholderiales</taxon>
        <taxon>Xylophilus</taxon>
    </lineage>
</organism>
<feature type="transmembrane region" description="Helical" evidence="6">
    <location>
        <begin position="107"/>
        <end position="126"/>
    </location>
</feature>
<evidence type="ECO:0000259" key="7">
    <source>
        <dbReference type="Pfam" id="PF04893"/>
    </source>
</evidence>